<dbReference type="Proteomes" id="UP001519460">
    <property type="component" value="Unassembled WGS sequence"/>
</dbReference>
<dbReference type="SUPFAM" id="SSF81383">
    <property type="entry name" value="F-box domain"/>
    <property type="match status" value="1"/>
</dbReference>
<evidence type="ECO:0000259" key="1">
    <source>
        <dbReference type="Pfam" id="PF00646"/>
    </source>
</evidence>
<dbReference type="PANTHER" id="PTHR34098:SF1">
    <property type="entry name" value="F-BOX ONLY PROTEIN 47"/>
    <property type="match status" value="1"/>
</dbReference>
<comment type="caution">
    <text evidence="3">The sequence shown here is derived from an EMBL/GenBank/DDBJ whole genome shotgun (WGS) entry which is preliminary data.</text>
</comment>
<sequence>MDIKSFFACKKPRRSNRLIVKEAEEKKVQTVCASPLGYFDILPVELKFCVFGYLSIEDLSVLTITSKSMRNLIECYRVSMFHTRDVVVHSRAHGVMDVEKQAEWLIRYKNLGLLVKRSTCLYATKDRLKIVNDFLTRMMCANTEVCKDQTHCIAQLCFGKFLHTMIAGWDDSECQRTFDAICQHTCILKNIKLVVSTKPAPRSAYTDAGALPSLEYDVRCFLRRVFLDACSSMADKAFWLTRILKPWPMVQQARLLYLLYGATHEGVVQWYQMCGTSLDTAQHFGGISCALQTLYMHSTEWSEDELISILDEITCCPEEWLAENVASLLLACGDKLTSKMLVSKAINGRVIELSSIITSFCLVCVKTNCGLNHIMGLVQNVLLAMDNARDRQHFVNSLVDMFKELILDMHDFTDSDDDGNDGELYYLVTAFAEFSKRVVHLAFKTML</sequence>
<dbReference type="CDD" id="cd22112">
    <property type="entry name" value="F-box_FBXO47"/>
    <property type="match status" value="1"/>
</dbReference>
<feature type="domain" description="FBXO47 ARM repeats region" evidence="2">
    <location>
        <begin position="208"/>
        <end position="407"/>
    </location>
</feature>
<dbReference type="Pfam" id="PF24467">
    <property type="entry name" value="ARM_FBXO47"/>
    <property type="match status" value="1"/>
</dbReference>
<dbReference type="Pfam" id="PF00646">
    <property type="entry name" value="F-box"/>
    <property type="match status" value="1"/>
</dbReference>
<evidence type="ECO:0000313" key="4">
    <source>
        <dbReference type="Proteomes" id="UP001519460"/>
    </source>
</evidence>
<reference evidence="3 4" key="1">
    <citation type="journal article" date="2023" name="Sci. Data">
        <title>Genome assembly of the Korean intertidal mud-creeper Batillaria attramentaria.</title>
        <authorList>
            <person name="Patra A.K."/>
            <person name="Ho P.T."/>
            <person name="Jun S."/>
            <person name="Lee S.J."/>
            <person name="Kim Y."/>
            <person name="Won Y.J."/>
        </authorList>
    </citation>
    <scope>NUCLEOTIDE SEQUENCE [LARGE SCALE GENOMIC DNA]</scope>
    <source>
        <strain evidence="3">Wonlab-2016</strain>
    </source>
</reference>
<gene>
    <name evidence="3" type="ORF">BaRGS_00027242</name>
</gene>
<name>A0ABD0K3M4_9CAEN</name>
<protein>
    <recommendedName>
        <fullName evidence="5">F-box domain-containing protein</fullName>
    </recommendedName>
</protein>
<dbReference type="InterPro" id="IPR001810">
    <property type="entry name" value="F-box_dom"/>
</dbReference>
<evidence type="ECO:0000313" key="3">
    <source>
        <dbReference type="EMBL" id="KAK7481480.1"/>
    </source>
</evidence>
<feature type="domain" description="F-box" evidence="1">
    <location>
        <begin position="40"/>
        <end position="73"/>
    </location>
</feature>
<keyword evidence="4" id="KW-1185">Reference proteome</keyword>
<dbReference type="InterPro" id="IPR056622">
    <property type="entry name" value="ARM_FBXO47"/>
</dbReference>
<dbReference type="EMBL" id="JACVVK020000261">
    <property type="protein sequence ID" value="KAK7481480.1"/>
    <property type="molecule type" value="Genomic_DNA"/>
</dbReference>
<accession>A0ABD0K3M4</accession>
<organism evidence="3 4">
    <name type="scientific">Batillaria attramentaria</name>
    <dbReference type="NCBI Taxonomy" id="370345"/>
    <lineage>
        <taxon>Eukaryota</taxon>
        <taxon>Metazoa</taxon>
        <taxon>Spiralia</taxon>
        <taxon>Lophotrochozoa</taxon>
        <taxon>Mollusca</taxon>
        <taxon>Gastropoda</taxon>
        <taxon>Caenogastropoda</taxon>
        <taxon>Sorbeoconcha</taxon>
        <taxon>Cerithioidea</taxon>
        <taxon>Batillariidae</taxon>
        <taxon>Batillaria</taxon>
    </lineage>
</organism>
<dbReference type="PANTHER" id="PTHR34098">
    <property type="entry name" value="F-BOX ONLY PROTEIN 47"/>
    <property type="match status" value="1"/>
</dbReference>
<evidence type="ECO:0008006" key="5">
    <source>
        <dbReference type="Google" id="ProtNLM"/>
    </source>
</evidence>
<dbReference type="AlphaFoldDB" id="A0ABD0K3M4"/>
<evidence type="ECO:0000259" key="2">
    <source>
        <dbReference type="Pfam" id="PF24467"/>
    </source>
</evidence>
<proteinExistence type="predicted"/>
<dbReference type="InterPro" id="IPR036047">
    <property type="entry name" value="F-box-like_dom_sf"/>
</dbReference>
<dbReference type="InterPro" id="IPR038946">
    <property type="entry name" value="FBXO47"/>
</dbReference>